<name>A0A3P3EW89_9BURK</name>
<comment type="caution">
    <text evidence="2">The sequence shown here is derived from an EMBL/GenBank/DDBJ whole genome shotgun (WGS) entry which is preliminary data.</text>
</comment>
<protein>
    <submittedName>
        <fullName evidence="2">DUF3363 domain-containing protein</fullName>
    </submittedName>
</protein>
<reference evidence="2 3" key="1">
    <citation type="submission" date="2018-11" db="EMBL/GenBank/DDBJ databases">
        <title>The genome of Variovorax sp T529.</title>
        <authorList>
            <person name="Gao J."/>
        </authorList>
    </citation>
    <scope>NUCLEOTIDE SEQUENCE [LARGE SCALE GENOMIC DNA]</scope>
    <source>
        <strain evidence="2 3">T529</strain>
    </source>
</reference>
<dbReference type="RefSeq" id="WP_124957543.1">
    <property type="nucleotide sequence ID" value="NZ_CBFHCE010000055.1"/>
</dbReference>
<organism evidence="2 3">
    <name type="scientific">Variovorax beijingensis</name>
    <dbReference type="NCBI Taxonomy" id="2496117"/>
    <lineage>
        <taxon>Bacteria</taxon>
        <taxon>Pseudomonadati</taxon>
        <taxon>Pseudomonadota</taxon>
        <taxon>Betaproteobacteria</taxon>
        <taxon>Burkholderiales</taxon>
        <taxon>Comamonadaceae</taxon>
        <taxon>Variovorax</taxon>
    </lineage>
</organism>
<dbReference type="EMBL" id="RQXU01000003">
    <property type="protein sequence ID" value="RRH90316.1"/>
    <property type="molecule type" value="Genomic_DNA"/>
</dbReference>
<dbReference type="AlphaFoldDB" id="A0A3P3EW89"/>
<evidence type="ECO:0000256" key="1">
    <source>
        <dbReference type="SAM" id="MobiDB-lite"/>
    </source>
</evidence>
<accession>A0A3P3EW89</accession>
<evidence type="ECO:0000313" key="3">
    <source>
        <dbReference type="Proteomes" id="UP000271590"/>
    </source>
</evidence>
<sequence>MATLRDRELASVGQDLQQQTSKTWRPMQDGQPASGVYRQSIPLASGRFAKGMDSAQVARLEKVISDSLKDPKSLRQRLPMRWCSPSWAVPPGASTSDLMRD</sequence>
<dbReference type="InterPro" id="IPR021795">
    <property type="entry name" value="DUF3363"/>
</dbReference>
<proteinExistence type="predicted"/>
<feature type="compositionally biased region" description="Polar residues" evidence="1">
    <location>
        <begin position="14"/>
        <end position="23"/>
    </location>
</feature>
<feature type="region of interest" description="Disordered" evidence="1">
    <location>
        <begin position="1"/>
        <end position="35"/>
    </location>
</feature>
<dbReference type="Proteomes" id="UP000271590">
    <property type="component" value="Unassembled WGS sequence"/>
</dbReference>
<evidence type="ECO:0000313" key="2">
    <source>
        <dbReference type="EMBL" id="RRH90316.1"/>
    </source>
</evidence>
<dbReference type="Pfam" id="PF11843">
    <property type="entry name" value="DUF3363"/>
    <property type="match status" value="1"/>
</dbReference>
<gene>
    <name evidence="2" type="ORF">EH244_06075</name>
</gene>